<reference evidence="2" key="2">
    <citation type="submission" date="2021-04" db="EMBL/GenBank/DDBJ databases">
        <authorList>
            <person name="Gilroy R."/>
        </authorList>
    </citation>
    <scope>NUCLEOTIDE SEQUENCE</scope>
    <source>
        <strain evidence="2">ChiBcec1-1630</strain>
    </source>
</reference>
<dbReference type="SUPFAM" id="SSF51556">
    <property type="entry name" value="Metallo-dependent hydrolases"/>
    <property type="match status" value="1"/>
</dbReference>
<dbReference type="Proteomes" id="UP000823922">
    <property type="component" value="Unassembled WGS sequence"/>
</dbReference>
<sequence length="275" mass="31698">MWERETDYEIIDFHVHPYLSEEENFCMYREDFSLTSDEAAEDLRRAGIRHVCGSVLSQEPFDPGRGFEQLRLLNERALQVKEKYGDFYTPGFHIHPAFVKESLETVEWMHQNGFRLIGELVPYMHGWAETGMDFASPGLREILALAGEYGMVVSYHTMTEQQEQMEAMIAENPAVTFVAAHPGEREYFLKHLQRLEKYENAYLDLSGTGLFRYGLVREGIRRAGAGKFLFGTDYPITNPGMYVHAVLGEHIGEEDRRLIFSGNAKRLLRLMPEAM</sequence>
<dbReference type="Gene3D" id="3.20.20.140">
    <property type="entry name" value="Metal-dependent hydrolases"/>
    <property type="match status" value="1"/>
</dbReference>
<evidence type="ECO:0000313" key="2">
    <source>
        <dbReference type="EMBL" id="HJC87431.1"/>
    </source>
</evidence>
<dbReference type="Pfam" id="PF04909">
    <property type="entry name" value="Amidohydro_2"/>
    <property type="match status" value="1"/>
</dbReference>
<proteinExistence type="predicted"/>
<dbReference type="CDD" id="cd01292">
    <property type="entry name" value="metallo-dependent_hydrolases"/>
    <property type="match status" value="1"/>
</dbReference>
<dbReference type="EMBL" id="DWVS01000137">
    <property type="protein sequence ID" value="HJC87431.1"/>
    <property type="molecule type" value="Genomic_DNA"/>
</dbReference>
<feature type="domain" description="Amidohydrolase-related" evidence="1">
    <location>
        <begin position="70"/>
        <end position="270"/>
    </location>
</feature>
<evidence type="ECO:0000313" key="3">
    <source>
        <dbReference type="Proteomes" id="UP000823922"/>
    </source>
</evidence>
<dbReference type="GO" id="GO:0016787">
    <property type="term" value="F:hydrolase activity"/>
    <property type="evidence" value="ECO:0007669"/>
    <property type="project" value="InterPro"/>
</dbReference>
<protein>
    <submittedName>
        <fullName evidence="2">Amidohydrolase</fullName>
    </submittedName>
</protein>
<name>A0A9D2TR30_9FIRM</name>
<evidence type="ECO:0000259" key="1">
    <source>
        <dbReference type="Pfam" id="PF04909"/>
    </source>
</evidence>
<accession>A0A9D2TR30</accession>
<reference evidence="2" key="1">
    <citation type="journal article" date="2021" name="PeerJ">
        <title>Extensive microbial diversity within the chicken gut microbiome revealed by metagenomics and culture.</title>
        <authorList>
            <person name="Gilroy R."/>
            <person name="Ravi A."/>
            <person name="Getino M."/>
            <person name="Pursley I."/>
            <person name="Horton D.L."/>
            <person name="Alikhan N.F."/>
            <person name="Baker D."/>
            <person name="Gharbi K."/>
            <person name="Hall N."/>
            <person name="Watson M."/>
            <person name="Adriaenssens E.M."/>
            <person name="Foster-Nyarko E."/>
            <person name="Jarju S."/>
            <person name="Secka A."/>
            <person name="Antonio M."/>
            <person name="Oren A."/>
            <person name="Chaudhuri R.R."/>
            <person name="La Ragione R."/>
            <person name="Hildebrand F."/>
            <person name="Pallen M.J."/>
        </authorList>
    </citation>
    <scope>NUCLEOTIDE SEQUENCE</scope>
    <source>
        <strain evidence="2">ChiBcec1-1630</strain>
    </source>
</reference>
<comment type="caution">
    <text evidence="2">The sequence shown here is derived from an EMBL/GenBank/DDBJ whole genome shotgun (WGS) entry which is preliminary data.</text>
</comment>
<organism evidence="2 3">
    <name type="scientific">Candidatus Eisenbergiella intestinigallinarum</name>
    <dbReference type="NCBI Taxonomy" id="2838549"/>
    <lineage>
        <taxon>Bacteria</taxon>
        <taxon>Bacillati</taxon>
        <taxon>Bacillota</taxon>
        <taxon>Clostridia</taxon>
        <taxon>Lachnospirales</taxon>
        <taxon>Lachnospiraceae</taxon>
        <taxon>Eisenbergiella</taxon>
    </lineage>
</organism>
<dbReference type="InterPro" id="IPR006680">
    <property type="entry name" value="Amidohydro-rel"/>
</dbReference>
<gene>
    <name evidence="2" type="ORF">H9926_05380</name>
</gene>
<dbReference type="InterPro" id="IPR032466">
    <property type="entry name" value="Metal_Hydrolase"/>
</dbReference>
<dbReference type="AlphaFoldDB" id="A0A9D2TR30"/>